<organism evidence="2 3">
    <name type="scientific">Arthrobacter terricola</name>
    <dbReference type="NCBI Taxonomy" id="2547396"/>
    <lineage>
        <taxon>Bacteria</taxon>
        <taxon>Bacillati</taxon>
        <taxon>Actinomycetota</taxon>
        <taxon>Actinomycetes</taxon>
        <taxon>Micrococcales</taxon>
        <taxon>Micrococcaceae</taxon>
        <taxon>Arthrobacter</taxon>
    </lineage>
</organism>
<proteinExistence type="predicted"/>
<dbReference type="EMBL" id="SMRU01000015">
    <property type="protein sequence ID" value="TDF94582.1"/>
    <property type="molecule type" value="Genomic_DNA"/>
</dbReference>
<evidence type="ECO:0000313" key="2">
    <source>
        <dbReference type="EMBL" id="TDF94582.1"/>
    </source>
</evidence>
<dbReference type="RefSeq" id="WP_133204776.1">
    <property type="nucleotide sequence ID" value="NZ_SMRU01000015.1"/>
</dbReference>
<feature type="transmembrane region" description="Helical" evidence="1">
    <location>
        <begin position="427"/>
        <end position="451"/>
    </location>
</feature>
<feature type="transmembrane region" description="Helical" evidence="1">
    <location>
        <begin position="239"/>
        <end position="258"/>
    </location>
</feature>
<sequence length="530" mass="56543">MIQALTGTGPLLRHAIGLDFRKLLPWLLIFAVFPLIAFSAYPSLFPSQADAVVLQSTLSANPAFSLLFGPATDLSTAIGFTTWRIQMFGMFFAALMAILTVTRHTRATEDNGQAELLDSGVVGRHARLASALVLAWLASAAVGVLVAVTLAFAGAPPSSAYALGSMLTGTGFVFAGVAAVTAQLGSVARVANTLAATVLGISYLVRGLGDTFPGADWILWFSPMGWAERIRPSAENNPWPFLLLLVASIGLALWAAWLSSQRDFGLGLIPTRPGPARGRVGMWGLTAKLNRLPLWTWGVNLLILGSVFGLVTGALSSVFASNPFVKQMIAFRVATEEQLAYAFVEVLVLLLGIIGAVVGIQLALRFYAEEEERRSEWVLSAPLSRLSHVAPTVVVSVAAPAAGMILCSLALGIASNISGSPLDVWKVVLQGIAELPAIWLAVGFAVALVGWAPQLRSLAWLLLVYWLLLTFFGQVLKVPEWLMDTSPFHVVPHVFSDGTDWGAAWWSLVIAAALVAAGLDGYRRRDLVCT</sequence>
<feature type="transmembrane region" description="Helical" evidence="1">
    <location>
        <begin position="503"/>
        <end position="522"/>
    </location>
</feature>
<dbReference type="Proteomes" id="UP000295511">
    <property type="component" value="Unassembled WGS sequence"/>
</dbReference>
<keyword evidence="1" id="KW-0472">Membrane</keyword>
<name>A0A4R5KHN8_9MICC</name>
<dbReference type="AlphaFoldDB" id="A0A4R5KHN8"/>
<feature type="transmembrane region" description="Helical" evidence="1">
    <location>
        <begin position="83"/>
        <end position="101"/>
    </location>
</feature>
<keyword evidence="1" id="KW-0812">Transmembrane</keyword>
<keyword evidence="3" id="KW-1185">Reference proteome</keyword>
<feature type="transmembrane region" description="Helical" evidence="1">
    <location>
        <begin position="458"/>
        <end position="476"/>
    </location>
</feature>
<evidence type="ECO:0000313" key="3">
    <source>
        <dbReference type="Proteomes" id="UP000295511"/>
    </source>
</evidence>
<feature type="transmembrane region" description="Helical" evidence="1">
    <location>
        <begin position="160"/>
        <end position="180"/>
    </location>
</feature>
<feature type="transmembrane region" description="Helical" evidence="1">
    <location>
        <begin position="23"/>
        <end position="41"/>
    </location>
</feature>
<feature type="transmembrane region" description="Helical" evidence="1">
    <location>
        <begin position="133"/>
        <end position="154"/>
    </location>
</feature>
<feature type="transmembrane region" description="Helical" evidence="1">
    <location>
        <begin position="187"/>
        <end position="205"/>
    </location>
</feature>
<feature type="transmembrane region" description="Helical" evidence="1">
    <location>
        <begin position="389"/>
        <end position="415"/>
    </location>
</feature>
<feature type="transmembrane region" description="Helical" evidence="1">
    <location>
        <begin position="339"/>
        <end position="368"/>
    </location>
</feature>
<keyword evidence="1" id="KW-1133">Transmembrane helix</keyword>
<reference evidence="2 3" key="1">
    <citation type="submission" date="2019-03" db="EMBL/GenBank/DDBJ databases">
        <title>Whole genome sequence of Arthrobacter sp JH1-1.</title>
        <authorList>
            <person name="Trinh H.N."/>
        </authorList>
    </citation>
    <scope>NUCLEOTIDE SEQUENCE [LARGE SCALE GENOMIC DNA]</scope>
    <source>
        <strain evidence="2 3">JH1-1</strain>
    </source>
</reference>
<accession>A0A4R5KHN8</accession>
<protein>
    <submittedName>
        <fullName evidence="2">Multidrug ABC transporter permease</fullName>
    </submittedName>
</protein>
<feature type="transmembrane region" description="Helical" evidence="1">
    <location>
        <begin position="294"/>
        <end position="319"/>
    </location>
</feature>
<dbReference type="OrthoDB" id="2014935at2"/>
<gene>
    <name evidence="2" type="ORF">E1809_13610</name>
</gene>
<evidence type="ECO:0000256" key="1">
    <source>
        <dbReference type="SAM" id="Phobius"/>
    </source>
</evidence>
<comment type="caution">
    <text evidence="2">The sequence shown here is derived from an EMBL/GenBank/DDBJ whole genome shotgun (WGS) entry which is preliminary data.</text>
</comment>